<dbReference type="SMART" id="SM00530">
    <property type="entry name" value="HTH_XRE"/>
    <property type="match status" value="1"/>
</dbReference>
<keyword evidence="3" id="KW-1185">Reference proteome</keyword>
<evidence type="ECO:0000259" key="1">
    <source>
        <dbReference type="PROSITE" id="PS50943"/>
    </source>
</evidence>
<dbReference type="PROSITE" id="PS50943">
    <property type="entry name" value="HTH_CROC1"/>
    <property type="match status" value="1"/>
</dbReference>
<dbReference type="Gene3D" id="1.10.260.40">
    <property type="entry name" value="lambda repressor-like DNA-binding domains"/>
    <property type="match status" value="1"/>
</dbReference>
<evidence type="ECO:0000313" key="3">
    <source>
        <dbReference type="Proteomes" id="UP001500984"/>
    </source>
</evidence>
<protein>
    <recommendedName>
        <fullName evidence="1">HTH cro/C1-type domain-containing protein</fullName>
    </recommendedName>
</protein>
<organism evidence="2 3">
    <name type="scientific">Brevibacterium salitolerans</name>
    <dbReference type="NCBI Taxonomy" id="1403566"/>
    <lineage>
        <taxon>Bacteria</taxon>
        <taxon>Bacillati</taxon>
        <taxon>Actinomycetota</taxon>
        <taxon>Actinomycetes</taxon>
        <taxon>Micrococcales</taxon>
        <taxon>Brevibacteriaceae</taxon>
        <taxon>Brevibacterium</taxon>
    </lineage>
</organism>
<sequence length="93" mass="10594">MERAASRALGELLRTRRLAKALSQERLANEIGINRNYYQQMESGISQRNPRTPANPTFLMLMRLSEVLDVPVGQLVDEAIEAGKQEIRRRNGE</sequence>
<dbReference type="InterPro" id="IPR010982">
    <property type="entry name" value="Lambda_DNA-bd_dom_sf"/>
</dbReference>
<gene>
    <name evidence="2" type="ORF">GCM10009823_01080</name>
</gene>
<dbReference type="Proteomes" id="UP001500984">
    <property type="component" value="Unassembled WGS sequence"/>
</dbReference>
<feature type="domain" description="HTH cro/C1-type" evidence="1">
    <location>
        <begin position="13"/>
        <end position="75"/>
    </location>
</feature>
<dbReference type="CDD" id="cd00093">
    <property type="entry name" value="HTH_XRE"/>
    <property type="match status" value="1"/>
</dbReference>
<evidence type="ECO:0000313" key="2">
    <source>
        <dbReference type="EMBL" id="GAA2086961.1"/>
    </source>
</evidence>
<comment type="caution">
    <text evidence="2">The sequence shown here is derived from an EMBL/GenBank/DDBJ whole genome shotgun (WGS) entry which is preliminary data.</text>
</comment>
<accession>A0ABN2W939</accession>
<dbReference type="Pfam" id="PF13560">
    <property type="entry name" value="HTH_31"/>
    <property type="match status" value="1"/>
</dbReference>
<name>A0ABN2W939_9MICO</name>
<dbReference type="SUPFAM" id="SSF47413">
    <property type="entry name" value="lambda repressor-like DNA-binding domains"/>
    <property type="match status" value="1"/>
</dbReference>
<dbReference type="InterPro" id="IPR001387">
    <property type="entry name" value="Cro/C1-type_HTH"/>
</dbReference>
<proteinExistence type="predicted"/>
<reference evidence="2 3" key="1">
    <citation type="journal article" date="2019" name="Int. J. Syst. Evol. Microbiol.">
        <title>The Global Catalogue of Microorganisms (GCM) 10K type strain sequencing project: providing services to taxonomists for standard genome sequencing and annotation.</title>
        <authorList>
            <consortium name="The Broad Institute Genomics Platform"/>
            <consortium name="The Broad Institute Genome Sequencing Center for Infectious Disease"/>
            <person name="Wu L."/>
            <person name="Ma J."/>
        </authorList>
    </citation>
    <scope>NUCLEOTIDE SEQUENCE [LARGE SCALE GENOMIC DNA]</scope>
    <source>
        <strain evidence="2 3">JCM 15900</strain>
    </source>
</reference>
<dbReference type="EMBL" id="BAAAPZ010000001">
    <property type="protein sequence ID" value="GAA2086961.1"/>
    <property type="molecule type" value="Genomic_DNA"/>
</dbReference>